<dbReference type="Proteomes" id="UP000282515">
    <property type="component" value="Unassembled WGS sequence"/>
</dbReference>
<dbReference type="InterPro" id="IPR003018">
    <property type="entry name" value="GAF"/>
</dbReference>
<comment type="caution">
    <text evidence="2">The sequence shown here is derived from an EMBL/GenBank/DDBJ whole genome shotgun (WGS) entry which is preliminary data.</text>
</comment>
<proteinExistence type="predicted"/>
<dbReference type="RefSeq" id="WP_121795121.1">
    <property type="nucleotide sequence ID" value="NZ_RDBF01000011.1"/>
</dbReference>
<evidence type="ECO:0000313" key="3">
    <source>
        <dbReference type="Proteomes" id="UP000282515"/>
    </source>
</evidence>
<evidence type="ECO:0000259" key="1">
    <source>
        <dbReference type="Pfam" id="PF01590"/>
    </source>
</evidence>
<protein>
    <submittedName>
        <fullName evidence="2">GAF domain-containing protein</fullName>
    </submittedName>
</protein>
<dbReference type="Pfam" id="PF01590">
    <property type="entry name" value="GAF"/>
    <property type="match status" value="1"/>
</dbReference>
<dbReference type="AlphaFoldDB" id="A0A3L8PK08"/>
<dbReference type="EMBL" id="RDBF01000011">
    <property type="protein sequence ID" value="RLV55119.1"/>
    <property type="molecule type" value="Genomic_DNA"/>
</dbReference>
<accession>A0A3L8PK08</accession>
<sequence length="429" mass="45640">MTSAAEFAVPAGVDPVALSRLLHAAHDAFVADGTAPPAIRSLVRDSWQRSVSGGVDPERSVAPISIDDDVLEEIRRAHPLAVAMPVVRRLLVESASEAGLLVAVSDAVGQLLWVEGAAELRRKAEQMAFVPGADWSERRVGTNAPGTALALNRPVQILGPEHLARPVTPWSCSAAPIHDPDTGAVLGVLDLTGGPEVASAQSLGLVRATAAAVEAELRLARFEAAAPVASRTVAAPAPPRLEVLGARSGVLHHGSTTTRLTLRHSELLLLLSESTRGYTSAELGVALSDQDIPEVTIRAELSRLRGVLGPIELASRPYRLATRLRSDLQTLREHLRQGRVRQAVAAYRGPLLPDSQAPGVEQIRSEVHALVRSHLLSCDDADAVLSFADAPYGRDDYDMWLHAAEILPMSSPRAAQVSTHLDRLDAELG</sequence>
<gene>
    <name evidence="2" type="ORF">D9V41_13270</name>
</gene>
<dbReference type="OrthoDB" id="3928741at2"/>
<name>A0A3L8PK08_9ACTN</name>
<dbReference type="Gene3D" id="3.30.450.40">
    <property type="match status" value="1"/>
</dbReference>
<dbReference type="InterPro" id="IPR029016">
    <property type="entry name" value="GAF-like_dom_sf"/>
</dbReference>
<feature type="domain" description="GAF" evidence="1">
    <location>
        <begin position="113"/>
        <end position="217"/>
    </location>
</feature>
<evidence type="ECO:0000313" key="2">
    <source>
        <dbReference type="EMBL" id="RLV55119.1"/>
    </source>
</evidence>
<organism evidence="2 3">
    <name type="scientific">Aeromicrobium phragmitis</name>
    <dbReference type="NCBI Taxonomy" id="2478914"/>
    <lineage>
        <taxon>Bacteria</taxon>
        <taxon>Bacillati</taxon>
        <taxon>Actinomycetota</taxon>
        <taxon>Actinomycetes</taxon>
        <taxon>Propionibacteriales</taxon>
        <taxon>Nocardioidaceae</taxon>
        <taxon>Aeromicrobium</taxon>
    </lineage>
</organism>
<reference evidence="2 3" key="1">
    <citation type="submission" date="2018-10" db="EMBL/GenBank/DDBJ databases">
        <title>Aeromicrobium sp. 9W16Y-2 whole genome shotgun sequence.</title>
        <authorList>
            <person name="Li F."/>
        </authorList>
    </citation>
    <scope>NUCLEOTIDE SEQUENCE [LARGE SCALE GENOMIC DNA]</scope>
    <source>
        <strain evidence="2 3">9W16Y-2</strain>
    </source>
</reference>
<keyword evidence="3" id="KW-1185">Reference proteome</keyword>